<dbReference type="InterPro" id="IPR017508">
    <property type="entry name" value="HipA_N1"/>
</dbReference>
<dbReference type="GO" id="GO:0016301">
    <property type="term" value="F:kinase activity"/>
    <property type="evidence" value="ECO:0007669"/>
    <property type="project" value="UniProtKB-KW"/>
</dbReference>
<dbReference type="AlphaFoldDB" id="A0AA37I3E2"/>
<evidence type="ECO:0000259" key="1">
    <source>
        <dbReference type="Pfam" id="PF13657"/>
    </source>
</evidence>
<dbReference type="Pfam" id="PF13657">
    <property type="entry name" value="Couple_hipA"/>
    <property type="match status" value="1"/>
</dbReference>
<keyword evidence="2" id="KW-0808">Transferase</keyword>
<dbReference type="NCBIfam" id="TIGR03071">
    <property type="entry name" value="couple_hipA"/>
    <property type="match status" value="1"/>
</dbReference>
<protein>
    <submittedName>
        <fullName evidence="2">Phosphatidylinositol kinase</fullName>
    </submittedName>
</protein>
<organism evidence="2 3">
    <name type="scientific">Segatella bryantii</name>
    <name type="common">Prevotella bryantii</name>
    <dbReference type="NCBI Taxonomy" id="77095"/>
    <lineage>
        <taxon>Bacteria</taxon>
        <taxon>Pseudomonadati</taxon>
        <taxon>Bacteroidota</taxon>
        <taxon>Bacteroidia</taxon>
        <taxon>Bacteroidales</taxon>
        <taxon>Prevotellaceae</taxon>
        <taxon>Segatella</taxon>
    </lineage>
</organism>
<dbReference type="RefSeq" id="WP_006281917.1">
    <property type="nucleotide sequence ID" value="NZ_BPTR01000001.1"/>
</dbReference>
<sequence length="112" mass="12571">MRQAEIYRKDVLAGILTEDGGEYRFCYDEAYLKRRDAQPVSLTLPLQAETFVSPILFPFFDGLIPEGWLLDVALRNTDISILDRMSLLLLCCKECIGSVSVVPINKEGGDNV</sequence>
<comment type="caution">
    <text evidence="2">The sequence shown here is derived from an EMBL/GenBank/DDBJ whole genome shotgun (WGS) entry which is preliminary data.</text>
</comment>
<feature type="domain" description="HipA N-terminal subdomain 1" evidence="1">
    <location>
        <begin position="5"/>
        <end position="101"/>
    </location>
</feature>
<keyword evidence="2" id="KW-0418">Kinase</keyword>
<dbReference type="EMBL" id="BPTR01000001">
    <property type="protein sequence ID" value="GJG28356.1"/>
    <property type="molecule type" value="Genomic_DNA"/>
</dbReference>
<proteinExistence type="predicted"/>
<evidence type="ECO:0000313" key="2">
    <source>
        <dbReference type="EMBL" id="GJG28356.1"/>
    </source>
</evidence>
<reference evidence="2" key="1">
    <citation type="submission" date="2021-08" db="EMBL/GenBank/DDBJ databases">
        <title>Prevotella lacticifex sp. nov., isolated from rumen of cow.</title>
        <authorList>
            <person name="Shinkai T."/>
            <person name="Ikeyama N."/>
            <person name="Kumagai M."/>
            <person name="Ohmori H."/>
            <person name="Sakamoto M."/>
            <person name="Ohkuma M."/>
            <person name="Mitsumori M."/>
        </authorList>
    </citation>
    <scope>NUCLEOTIDE SEQUENCE</scope>
    <source>
        <strain evidence="2">DSM 11371</strain>
    </source>
</reference>
<dbReference type="Proteomes" id="UP000887043">
    <property type="component" value="Unassembled WGS sequence"/>
</dbReference>
<evidence type="ECO:0000313" key="3">
    <source>
        <dbReference type="Proteomes" id="UP000887043"/>
    </source>
</evidence>
<accession>A0AA37I3E2</accession>
<name>A0AA37I3E2_SEGBR</name>
<gene>
    <name evidence="2" type="ORF">PRRU23_20560</name>
</gene>